<evidence type="ECO:0008006" key="5">
    <source>
        <dbReference type="Google" id="ProtNLM"/>
    </source>
</evidence>
<comment type="caution">
    <text evidence="3">The sequence shown here is derived from an EMBL/GenBank/DDBJ whole genome shotgun (WGS) entry which is preliminary data.</text>
</comment>
<dbReference type="GO" id="GO:0000324">
    <property type="term" value="C:fungal-type vacuole"/>
    <property type="evidence" value="ECO:0007669"/>
    <property type="project" value="TreeGrafter"/>
</dbReference>
<organism evidence="3 4">
    <name type="scientific">Cercophora newfieldiana</name>
    <dbReference type="NCBI Taxonomy" id="92897"/>
    <lineage>
        <taxon>Eukaryota</taxon>
        <taxon>Fungi</taxon>
        <taxon>Dikarya</taxon>
        <taxon>Ascomycota</taxon>
        <taxon>Pezizomycotina</taxon>
        <taxon>Sordariomycetes</taxon>
        <taxon>Sordariomycetidae</taxon>
        <taxon>Sordariales</taxon>
        <taxon>Lasiosphaeriaceae</taxon>
        <taxon>Cercophora</taxon>
    </lineage>
</organism>
<dbReference type="EMBL" id="JAULSV010000004">
    <property type="protein sequence ID" value="KAK0645480.1"/>
    <property type="molecule type" value="Genomic_DNA"/>
</dbReference>
<dbReference type="PANTHER" id="PTHR36819">
    <property type="entry name" value="REGULATOR OF PHOSPHOLIPASE D SRF1"/>
    <property type="match status" value="1"/>
</dbReference>
<dbReference type="InterPro" id="IPR037737">
    <property type="entry name" value="Srf1"/>
</dbReference>
<keyword evidence="2" id="KW-0812">Transmembrane</keyword>
<dbReference type="GO" id="GO:0071944">
    <property type="term" value="C:cell periphery"/>
    <property type="evidence" value="ECO:0007669"/>
    <property type="project" value="TreeGrafter"/>
</dbReference>
<feature type="transmembrane region" description="Helical" evidence="2">
    <location>
        <begin position="223"/>
        <end position="241"/>
    </location>
</feature>
<dbReference type="AlphaFoldDB" id="A0AA39Y6N0"/>
<accession>A0AA39Y6N0</accession>
<feature type="transmembrane region" description="Helical" evidence="2">
    <location>
        <begin position="261"/>
        <end position="279"/>
    </location>
</feature>
<keyword evidence="4" id="KW-1185">Reference proteome</keyword>
<name>A0AA39Y6N0_9PEZI</name>
<dbReference type="PANTHER" id="PTHR36819:SF1">
    <property type="entry name" value="REGULATOR OF PHOSPHOLIPASE D SRF1"/>
    <property type="match status" value="1"/>
</dbReference>
<reference evidence="3" key="1">
    <citation type="submission" date="2023-06" db="EMBL/GenBank/DDBJ databases">
        <title>Genome-scale phylogeny and comparative genomics of the fungal order Sordariales.</title>
        <authorList>
            <consortium name="Lawrence Berkeley National Laboratory"/>
            <person name="Hensen N."/>
            <person name="Bonometti L."/>
            <person name="Westerberg I."/>
            <person name="Brannstrom I.O."/>
            <person name="Guillou S."/>
            <person name="Cros-Aarteil S."/>
            <person name="Calhoun S."/>
            <person name="Haridas S."/>
            <person name="Kuo A."/>
            <person name="Mondo S."/>
            <person name="Pangilinan J."/>
            <person name="Riley R."/>
            <person name="Labutti K."/>
            <person name="Andreopoulos B."/>
            <person name="Lipzen A."/>
            <person name="Chen C."/>
            <person name="Yanf M."/>
            <person name="Daum C."/>
            <person name="Ng V."/>
            <person name="Clum A."/>
            <person name="Steindorff A."/>
            <person name="Ohm R."/>
            <person name="Martin F."/>
            <person name="Silar P."/>
            <person name="Natvig D."/>
            <person name="Lalanne C."/>
            <person name="Gautier V."/>
            <person name="Ament-Velasquez S.L."/>
            <person name="Kruys A."/>
            <person name="Hutchinson M.I."/>
            <person name="Powell A.J."/>
            <person name="Barry K."/>
            <person name="Miller A.N."/>
            <person name="Grigoriev I.V."/>
            <person name="Debuchy R."/>
            <person name="Gladieux P."/>
            <person name="Thoren M.H."/>
            <person name="Johannesson H."/>
        </authorList>
    </citation>
    <scope>NUCLEOTIDE SEQUENCE</scope>
    <source>
        <strain evidence="3">SMH2532-1</strain>
    </source>
</reference>
<dbReference type="Proteomes" id="UP001174936">
    <property type="component" value="Unassembled WGS sequence"/>
</dbReference>
<proteinExistence type="predicted"/>
<feature type="compositionally biased region" description="Polar residues" evidence="1">
    <location>
        <begin position="1"/>
        <end position="13"/>
    </location>
</feature>
<protein>
    <recommendedName>
        <fullName evidence="5">Regulator of phospholipase D SRF1</fullName>
    </recommendedName>
</protein>
<keyword evidence="2" id="KW-0472">Membrane</keyword>
<sequence length="371" mass="40975">MTAPGSSPSTSNRSDPRSSARLVGTGAVAPNAASGAARHRPPRSLPPWIDSYEVRYGEPDDDQFNILNPPPPPPAKPPQHNHAPHPPQRRVSRDGFVYENLPMAEAGKNAKGSLRLMLMGKKGQQGRKWDYLRSAEPVIVPRYSRATPGSPWNGFLQSSRYGHIPNEESEIVDPEVLDKLQPNFNSPVHVPQADDASRGRVARTVVLYKRVWNVILRHPLVPLAFRLIVLLTSIMALALSARIFEIEDKQRDSSSERTQSIVAIVVDTVAVPYIGYMTWDEYTGKPLGLRPATAKISLVLMDLFFIIFKSCSTTLAFEALVYHNASDVAVQQYSRALAASQTVSLISWSMTFTVNVFRLVQKLGGGEEEGL</sequence>
<evidence type="ECO:0000313" key="3">
    <source>
        <dbReference type="EMBL" id="KAK0645480.1"/>
    </source>
</evidence>
<evidence type="ECO:0000256" key="1">
    <source>
        <dbReference type="SAM" id="MobiDB-lite"/>
    </source>
</evidence>
<evidence type="ECO:0000256" key="2">
    <source>
        <dbReference type="SAM" id="Phobius"/>
    </source>
</evidence>
<keyword evidence="2" id="KW-1133">Transmembrane helix</keyword>
<feature type="compositionally biased region" description="Low complexity" evidence="1">
    <location>
        <begin position="27"/>
        <end position="36"/>
    </location>
</feature>
<feature type="compositionally biased region" description="Pro residues" evidence="1">
    <location>
        <begin position="68"/>
        <end position="77"/>
    </location>
</feature>
<feature type="region of interest" description="Disordered" evidence="1">
    <location>
        <begin position="1"/>
        <end position="91"/>
    </location>
</feature>
<gene>
    <name evidence="3" type="ORF">B0T16DRAFT_373425</name>
</gene>
<evidence type="ECO:0000313" key="4">
    <source>
        <dbReference type="Proteomes" id="UP001174936"/>
    </source>
</evidence>